<name>A0ABY1LEP7_9FLAO</name>
<proteinExistence type="predicted"/>
<dbReference type="Proteomes" id="UP000190669">
    <property type="component" value="Unassembled WGS sequence"/>
</dbReference>
<organism evidence="1 2">
    <name type="scientific">Chryseobacterium balustinum</name>
    <dbReference type="NCBI Taxonomy" id="246"/>
    <lineage>
        <taxon>Bacteria</taxon>
        <taxon>Pseudomonadati</taxon>
        <taxon>Bacteroidota</taxon>
        <taxon>Flavobacteriia</taxon>
        <taxon>Flavobacteriales</taxon>
        <taxon>Weeksellaceae</taxon>
        <taxon>Chryseobacterium group</taxon>
        <taxon>Chryseobacterium</taxon>
    </lineage>
</organism>
<comment type="caution">
    <text evidence="1">The sequence shown here is derived from an EMBL/GenBank/DDBJ whole genome shotgun (WGS) entry which is preliminary data.</text>
</comment>
<dbReference type="EMBL" id="FUZE01000034">
    <property type="protein sequence ID" value="SKC10986.1"/>
    <property type="molecule type" value="Genomic_DNA"/>
</dbReference>
<reference evidence="1 2" key="1">
    <citation type="submission" date="2017-02" db="EMBL/GenBank/DDBJ databases">
        <authorList>
            <person name="Varghese N."/>
            <person name="Submissions S."/>
        </authorList>
    </citation>
    <scope>NUCLEOTIDE SEQUENCE [LARGE SCALE GENOMIC DNA]</scope>
    <source>
        <strain evidence="1 2">DSM 16775</strain>
    </source>
</reference>
<keyword evidence="2" id="KW-1185">Reference proteome</keyword>
<evidence type="ECO:0000313" key="1">
    <source>
        <dbReference type="EMBL" id="SKC10986.1"/>
    </source>
</evidence>
<gene>
    <name evidence="1" type="ORF">SAMN05421800_1341</name>
</gene>
<dbReference type="RefSeq" id="WP_079467095.1">
    <property type="nucleotide sequence ID" value="NZ_CP033934.1"/>
</dbReference>
<evidence type="ECO:0000313" key="2">
    <source>
        <dbReference type="Proteomes" id="UP000190669"/>
    </source>
</evidence>
<sequence length="164" mass="19755">MNLEELSKREIELCLKISQLKGTIEEMQEQISKLGISNEYKFIHQRYADMSSIDIEALKRGLFINWYSICEPTFLTGISDLDENAENKIIEEINERLKNNNIDFELIWMIDYYKNWIFAFSRFEKYELFYSKIINEEFIEKTKIDRSNMENRGQMGLYWNSVNQ</sequence>
<protein>
    <submittedName>
        <fullName evidence="1">Uncharacterized protein</fullName>
    </submittedName>
</protein>
<accession>A0ABY1LEP7</accession>